<keyword evidence="1" id="KW-0677">Repeat</keyword>
<dbReference type="InterPro" id="IPR001313">
    <property type="entry name" value="Pumilio_RNA-bd_rpt"/>
</dbReference>
<proteinExistence type="predicted"/>
<name>A0A0C2ZVR1_9AGAM</name>
<reference evidence="5 6" key="1">
    <citation type="submission" date="2014-04" db="EMBL/GenBank/DDBJ databases">
        <authorList>
            <consortium name="DOE Joint Genome Institute"/>
            <person name="Kuo A."/>
            <person name="Kohler A."/>
            <person name="Nagy L.G."/>
            <person name="Floudas D."/>
            <person name="Copeland A."/>
            <person name="Barry K.W."/>
            <person name="Cichocki N."/>
            <person name="Veneault-Fourrey C."/>
            <person name="LaButti K."/>
            <person name="Lindquist E.A."/>
            <person name="Lipzen A."/>
            <person name="Lundell T."/>
            <person name="Morin E."/>
            <person name="Murat C."/>
            <person name="Sun H."/>
            <person name="Tunlid A."/>
            <person name="Henrissat B."/>
            <person name="Grigoriev I.V."/>
            <person name="Hibbett D.S."/>
            <person name="Martin F."/>
            <person name="Nordberg H.P."/>
            <person name="Cantor M.N."/>
            <person name="Hua S.X."/>
        </authorList>
    </citation>
    <scope>NUCLEOTIDE SEQUENCE [LARGE SCALE GENOMIC DNA]</scope>
    <source>
        <strain evidence="5 6">Foug A</strain>
    </source>
</reference>
<feature type="region of interest" description="Disordered" evidence="3">
    <location>
        <begin position="1"/>
        <end position="112"/>
    </location>
</feature>
<dbReference type="Gene3D" id="1.25.10.10">
    <property type="entry name" value="Leucine-rich Repeat Variant"/>
    <property type="match status" value="1"/>
</dbReference>
<dbReference type="Pfam" id="PF08144">
    <property type="entry name" value="CPL"/>
    <property type="match status" value="1"/>
</dbReference>
<gene>
    <name evidence="5" type="ORF">SCLCIDRAFT_132402</name>
</gene>
<dbReference type="EMBL" id="KN822114">
    <property type="protein sequence ID" value="KIM56577.1"/>
    <property type="molecule type" value="Genomic_DNA"/>
</dbReference>
<dbReference type="HOGENOM" id="CLU_013994_2_0_1"/>
<dbReference type="FunCoup" id="A0A0C2ZVR1">
    <property type="interactions" value="549"/>
</dbReference>
<dbReference type="GO" id="GO:0003729">
    <property type="term" value="F:mRNA binding"/>
    <property type="evidence" value="ECO:0007669"/>
    <property type="project" value="TreeGrafter"/>
</dbReference>
<dbReference type="PANTHER" id="PTHR13389">
    <property type="entry name" value="PUMILIO HOMOLOG 3"/>
    <property type="match status" value="1"/>
</dbReference>
<dbReference type="AlphaFoldDB" id="A0A0C2ZVR1"/>
<feature type="domain" description="PUM-HD" evidence="4">
    <location>
        <begin position="117"/>
        <end position="446"/>
    </location>
</feature>
<evidence type="ECO:0000256" key="1">
    <source>
        <dbReference type="ARBA" id="ARBA00022737"/>
    </source>
</evidence>
<accession>A0A0C2ZVR1</accession>
<evidence type="ECO:0000256" key="3">
    <source>
        <dbReference type="SAM" id="MobiDB-lite"/>
    </source>
</evidence>
<dbReference type="OrthoDB" id="497380at2759"/>
<dbReference type="PROSITE" id="PS50303">
    <property type="entry name" value="PUM_HD"/>
    <property type="match status" value="1"/>
</dbReference>
<dbReference type="GO" id="GO:0006417">
    <property type="term" value="P:regulation of translation"/>
    <property type="evidence" value="ECO:0007669"/>
    <property type="project" value="TreeGrafter"/>
</dbReference>
<dbReference type="SUPFAM" id="SSF48371">
    <property type="entry name" value="ARM repeat"/>
    <property type="match status" value="1"/>
</dbReference>
<sequence>MPAPQKNSRKRLPASQGGPAVKKVRIASAKSRDDTVKKRRHPVTLPAKAEDDERDSDEDTAPSEAEDGDVPSEKDEMVIDHAQKDPNATKEAHKAQRTLQEQRKAAKPHSQLLANAKRVWSLARQKNIPPAERQQHVRDLMSVVQGKVKDIVLKHDASRIIQTIVKYGGQQERDQIATELKGNFRQLAQSKYSKFLVTKLIRHCAAHRASIFLEFRSHVLRLLLHREASGVLADAFELYANAYERSILLRDFYGKEATLFSSGLGTEDEKEKNKKGLRGILEGIEGDRRKRILNAVKENLTSIFNNPDKGAITHAIVHRALWEYLATIHDIQDETEQEKFRREIFESCQDVLAEMVHTRDGSRVVREFLACGTAKDRKHIVKVIKPHIARMCVDDEAQLVIFTALDVIDDTKLTAKSLVSDIISNAESFVTSPQGRRSLFYLLVPRTRRHFTPSQIAVIAETDTIREKTSKKDNDLRTTEIRQAASPGLLKFVEEKGAEVARDTGGSLVVLEIMLYSEGDKSAAISTLIEPLLSTYPSEEPKRPHPIDLPHTSRMYKSLLQGGHFSHSAKTVESTETFSAAQFASALLSVVDKETLLAIAKGNGTFVVAELLERVREEGGDEEKKKTKGWFGQSFTSYLRDHDIKGKKVLIEKIEALS</sequence>
<feature type="compositionally biased region" description="Acidic residues" evidence="3">
    <location>
        <begin position="50"/>
        <end position="70"/>
    </location>
</feature>
<dbReference type="Proteomes" id="UP000053989">
    <property type="component" value="Unassembled WGS sequence"/>
</dbReference>
<dbReference type="InterPro" id="IPR033133">
    <property type="entry name" value="PUM-HD"/>
</dbReference>
<evidence type="ECO:0000313" key="5">
    <source>
        <dbReference type="EMBL" id="KIM56577.1"/>
    </source>
</evidence>
<dbReference type="InParanoid" id="A0A0C2ZVR1"/>
<reference evidence="6" key="2">
    <citation type="submission" date="2015-01" db="EMBL/GenBank/DDBJ databases">
        <title>Evolutionary Origins and Diversification of the Mycorrhizal Mutualists.</title>
        <authorList>
            <consortium name="DOE Joint Genome Institute"/>
            <consortium name="Mycorrhizal Genomics Consortium"/>
            <person name="Kohler A."/>
            <person name="Kuo A."/>
            <person name="Nagy L.G."/>
            <person name="Floudas D."/>
            <person name="Copeland A."/>
            <person name="Barry K.W."/>
            <person name="Cichocki N."/>
            <person name="Veneault-Fourrey C."/>
            <person name="LaButti K."/>
            <person name="Lindquist E.A."/>
            <person name="Lipzen A."/>
            <person name="Lundell T."/>
            <person name="Morin E."/>
            <person name="Murat C."/>
            <person name="Riley R."/>
            <person name="Ohm R."/>
            <person name="Sun H."/>
            <person name="Tunlid A."/>
            <person name="Henrissat B."/>
            <person name="Grigoriev I.V."/>
            <person name="Hibbett D.S."/>
            <person name="Martin F."/>
        </authorList>
    </citation>
    <scope>NUCLEOTIDE SEQUENCE [LARGE SCALE GENOMIC DNA]</scope>
    <source>
        <strain evidence="6">Foug A</strain>
    </source>
</reference>
<dbReference type="InterPro" id="IPR011989">
    <property type="entry name" value="ARM-like"/>
</dbReference>
<keyword evidence="6" id="KW-1185">Reference proteome</keyword>
<protein>
    <recommendedName>
        <fullName evidence="4">PUM-HD domain-containing protein</fullName>
    </recommendedName>
</protein>
<dbReference type="InterPro" id="IPR040059">
    <property type="entry name" value="PUM3"/>
</dbReference>
<evidence type="ECO:0000259" key="4">
    <source>
        <dbReference type="PROSITE" id="PS50303"/>
    </source>
</evidence>
<dbReference type="GO" id="GO:0005730">
    <property type="term" value="C:nucleolus"/>
    <property type="evidence" value="ECO:0007669"/>
    <property type="project" value="TreeGrafter"/>
</dbReference>
<feature type="compositionally biased region" description="Basic and acidic residues" evidence="3">
    <location>
        <begin position="71"/>
        <end position="104"/>
    </location>
</feature>
<evidence type="ECO:0000256" key="2">
    <source>
        <dbReference type="ARBA" id="ARBA00022884"/>
    </source>
</evidence>
<dbReference type="SMART" id="SM00025">
    <property type="entry name" value="Pumilio"/>
    <property type="match status" value="5"/>
</dbReference>
<dbReference type="PANTHER" id="PTHR13389:SF0">
    <property type="entry name" value="PUMILIO HOMOLOG 3"/>
    <property type="match status" value="1"/>
</dbReference>
<dbReference type="STRING" id="1036808.A0A0C2ZVR1"/>
<evidence type="ECO:0000313" key="6">
    <source>
        <dbReference type="Proteomes" id="UP000053989"/>
    </source>
</evidence>
<keyword evidence="2" id="KW-0694">RNA-binding</keyword>
<dbReference type="InterPro" id="IPR016024">
    <property type="entry name" value="ARM-type_fold"/>
</dbReference>
<organism evidence="5 6">
    <name type="scientific">Scleroderma citrinum Foug A</name>
    <dbReference type="NCBI Taxonomy" id="1036808"/>
    <lineage>
        <taxon>Eukaryota</taxon>
        <taxon>Fungi</taxon>
        <taxon>Dikarya</taxon>
        <taxon>Basidiomycota</taxon>
        <taxon>Agaricomycotina</taxon>
        <taxon>Agaricomycetes</taxon>
        <taxon>Agaricomycetidae</taxon>
        <taxon>Boletales</taxon>
        <taxon>Sclerodermatineae</taxon>
        <taxon>Sclerodermataceae</taxon>
        <taxon>Scleroderma</taxon>
    </lineage>
</organism>
<dbReference type="InterPro" id="IPR012959">
    <property type="entry name" value="CPL_dom"/>
</dbReference>